<protein>
    <submittedName>
        <fullName evidence="2">Uncharacterized protein</fullName>
    </submittedName>
</protein>
<gene>
    <name evidence="2" type="ORF">MSAN_00824000</name>
</gene>
<evidence type="ECO:0000256" key="1">
    <source>
        <dbReference type="SAM" id="MobiDB-lite"/>
    </source>
</evidence>
<feature type="region of interest" description="Disordered" evidence="1">
    <location>
        <begin position="1"/>
        <end position="23"/>
    </location>
</feature>
<evidence type="ECO:0000313" key="3">
    <source>
        <dbReference type="Proteomes" id="UP000623467"/>
    </source>
</evidence>
<name>A0A8H6YZF6_9AGAR</name>
<comment type="caution">
    <text evidence="2">The sequence shown here is derived from an EMBL/GenBank/DDBJ whole genome shotgun (WGS) entry which is preliminary data.</text>
</comment>
<feature type="region of interest" description="Disordered" evidence="1">
    <location>
        <begin position="47"/>
        <end position="123"/>
    </location>
</feature>
<evidence type="ECO:0000313" key="2">
    <source>
        <dbReference type="EMBL" id="KAF7367606.1"/>
    </source>
</evidence>
<sequence length="165" mass="18634">MDSESESPLPLPDTTKKCSKSSCKNQLPFDLKFTRCDHCREINRKNQKDFQARLAAKADTAVSRTSKKRRRGSHSSDDDRPTARPRMDPSASGVARSDESGPESDDDDDMSGENEHEKTVEAFPTDKAFYKKLRAEFKGGKPVEFRGTYPILIDALVSPRCVYKW</sequence>
<dbReference type="EMBL" id="JACAZH010000005">
    <property type="protein sequence ID" value="KAF7367606.1"/>
    <property type="molecule type" value="Genomic_DNA"/>
</dbReference>
<proteinExistence type="predicted"/>
<feature type="compositionally biased region" description="Basic and acidic residues" evidence="1">
    <location>
        <begin position="74"/>
        <end position="87"/>
    </location>
</feature>
<dbReference type="Proteomes" id="UP000623467">
    <property type="component" value="Unassembled WGS sequence"/>
</dbReference>
<dbReference type="AlphaFoldDB" id="A0A8H6YZF6"/>
<accession>A0A8H6YZF6</accession>
<organism evidence="2 3">
    <name type="scientific">Mycena sanguinolenta</name>
    <dbReference type="NCBI Taxonomy" id="230812"/>
    <lineage>
        <taxon>Eukaryota</taxon>
        <taxon>Fungi</taxon>
        <taxon>Dikarya</taxon>
        <taxon>Basidiomycota</taxon>
        <taxon>Agaricomycotina</taxon>
        <taxon>Agaricomycetes</taxon>
        <taxon>Agaricomycetidae</taxon>
        <taxon>Agaricales</taxon>
        <taxon>Marasmiineae</taxon>
        <taxon>Mycenaceae</taxon>
        <taxon>Mycena</taxon>
    </lineage>
</organism>
<keyword evidence="3" id="KW-1185">Reference proteome</keyword>
<reference evidence="2" key="1">
    <citation type="submission" date="2020-05" db="EMBL/GenBank/DDBJ databases">
        <title>Mycena genomes resolve the evolution of fungal bioluminescence.</title>
        <authorList>
            <person name="Tsai I.J."/>
        </authorList>
    </citation>
    <scope>NUCLEOTIDE SEQUENCE</scope>
    <source>
        <strain evidence="2">160909Yilan</strain>
    </source>
</reference>
<feature type="compositionally biased region" description="Acidic residues" evidence="1">
    <location>
        <begin position="100"/>
        <end position="112"/>
    </location>
</feature>